<keyword evidence="1" id="KW-0812">Transmembrane</keyword>
<gene>
    <name evidence="2" type="ORF">BaRGS_00034752</name>
</gene>
<evidence type="ECO:0000313" key="2">
    <source>
        <dbReference type="EMBL" id="KAK7473983.1"/>
    </source>
</evidence>
<keyword evidence="1" id="KW-1133">Transmembrane helix</keyword>
<evidence type="ECO:0000256" key="1">
    <source>
        <dbReference type="SAM" id="Phobius"/>
    </source>
</evidence>
<comment type="caution">
    <text evidence="2">The sequence shown here is derived from an EMBL/GenBank/DDBJ whole genome shotgun (WGS) entry which is preliminary data.</text>
</comment>
<dbReference type="AlphaFoldDB" id="A0ABD0JGM0"/>
<dbReference type="Proteomes" id="UP001519460">
    <property type="component" value="Unassembled WGS sequence"/>
</dbReference>
<protein>
    <submittedName>
        <fullName evidence="2">Uncharacterized protein</fullName>
    </submittedName>
</protein>
<sequence>MSSSFWRLVHRDKFKPFWQQLADTRGVIKLQEYDPPQAREHENPTRSTKGLMTSAGGGLEALLLVLLQMTILVGVVLWRVLATLQDH</sequence>
<feature type="transmembrane region" description="Helical" evidence="1">
    <location>
        <begin position="61"/>
        <end position="81"/>
    </location>
</feature>
<keyword evidence="3" id="KW-1185">Reference proteome</keyword>
<name>A0ABD0JGM0_9CAEN</name>
<accession>A0ABD0JGM0</accession>
<dbReference type="EMBL" id="JACVVK020000451">
    <property type="protein sequence ID" value="KAK7473983.1"/>
    <property type="molecule type" value="Genomic_DNA"/>
</dbReference>
<proteinExistence type="predicted"/>
<keyword evidence="1" id="KW-0472">Membrane</keyword>
<organism evidence="2 3">
    <name type="scientific">Batillaria attramentaria</name>
    <dbReference type="NCBI Taxonomy" id="370345"/>
    <lineage>
        <taxon>Eukaryota</taxon>
        <taxon>Metazoa</taxon>
        <taxon>Spiralia</taxon>
        <taxon>Lophotrochozoa</taxon>
        <taxon>Mollusca</taxon>
        <taxon>Gastropoda</taxon>
        <taxon>Caenogastropoda</taxon>
        <taxon>Sorbeoconcha</taxon>
        <taxon>Cerithioidea</taxon>
        <taxon>Batillariidae</taxon>
        <taxon>Batillaria</taxon>
    </lineage>
</organism>
<reference evidence="2 3" key="1">
    <citation type="journal article" date="2023" name="Sci. Data">
        <title>Genome assembly of the Korean intertidal mud-creeper Batillaria attramentaria.</title>
        <authorList>
            <person name="Patra A.K."/>
            <person name="Ho P.T."/>
            <person name="Jun S."/>
            <person name="Lee S.J."/>
            <person name="Kim Y."/>
            <person name="Won Y.J."/>
        </authorList>
    </citation>
    <scope>NUCLEOTIDE SEQUENCE [LARGE SCALE GENOMIC DNA]</scope>
    <source>
        <strain evidence="2">Wonlab-2016</strain>
    </source>
</reference>
<evidence type="ECO:0000313" key="3">
    <source>
        <dbReference type="Proteomes" id="UP001519460"/>
    </source>
</evidence>